<dbReference type="PIRSF" id="PIRSF001399">
    <property type="entry name" value="DHquinase_II"/>
    <property type="match status" value="1"/>
</dbReference>
<dbReference type="Gene3D" id="3.40.50.9100">
    <property type="entry name" value="Dehydroquinase, class II"/>
    <property type="match status" value="1"/>
</dbReference>
<reference evidence="3" key="1">
    <citation type="submission" date="2018-05" db="EMBL/GenBank/DDBJ databases">
        <authorList>
            <person name="Lanie J.A."/>
            <person name="Ng W.-L."/>
            <person name="Kazmierczak K.M."/>
            <person name="Andrzejewski T.M."/>
            <person name="Davidsen T.M."/>
            <person name="Wayne K.J."/>
            <person name="Tettelin H."/>
            <person name="Glass J.I."/>
            <person name="Rusch D."/>
            <person name="Podicherti R."/>
            <person name="Tsui H.-C.T."/>
            <person name="Winkler M.E."/>
        </authorList>
    </citation>
    <scope>NUCLEOTIDE SEQUENCE</scope>
</reference>
<accession>A0A381QCM8</accession>
<dbReference type="GO" id="GO:0003855">
    <property type="term" value="F:3-dehydroquinate dehydratase activity"/>
    <property type="evidence" value="ECO:0007669"/>
    <property type="project" value="UniProtKB-EC"/>
</dbReference>
<evidence type="ECO:0000313" key="3">
    <source>
        <dbReference type="EMBL" id="SUZ76738.1"/>
    </source>
</evidence>
<dbReference type="InterPro" id="IPR001874">
    <property type="entry name" value="DHquinase_II"/>
</dbReference>
<dbReference type="AlphaFoldDB" id="A0A381QCM8"/>
<dbReference type="GO" id="GO:0019631">
    <property type="term" value="P:quinate catabolic process"/>
    <property type="evidence" value="ECO:0007669"/>
    <property type="project" value="TreeGrafter"/>
</dbReference>
<evidence type="ECO:0000256" key="2">
    <source>
        <dbReference type="ARBA" id="ARBA00023239"/>
    </source>
</evidence>
<organism evidence="3">
    <name type="scientific">marine metagenome</name>
    <dbReference type="NCBI Taxonomy" id="408172"/>
    <lineage>
        <taxon>unclassified sequences</taxon>
        <taxon>metagenomes</taxon>
        <taxon>ecological metagenomes</taxon>
    </lineage>
</organism>
<dbReference type="HAMAP" id="MF_00169">
    <property type="entry name" value="AroQ"/>
    <property type="match status" value="1"/>
</dbReference>
<dbReference type="PANTHER" id="PTHR21272:SF3">
    <property type="entry name" value="CATABOLIC 3-DEHYDROQUINASE"/>
    <property type="match status" value="1"/>
</dbReference>
<name>A0A381QCM8_9ZZZZ</name>
<dbReference type="PANTHER" id="PTHR21272">
    <property type="entry name" value="CATABOLIC 3-DEHYDROQUINASE"/>
    <property type="match status" value="1"/>
</dbReference>
<keyword evidence="2" id="KW-0456">Lyase</keyword>
<dbReference type="CDD" id="cd00466">
    <property type="entry name" value="DHQase_II"/>
    <property type="match status" value="1"/>
</dbReference>
<sequence>MTKILVVHGAGINMRGKSQVEIFGSDTMEDYSNQIKEYSKQLDVTVDIYHSNIEGEVINKFYQAHEDGYDAAIINPAGYSSGHPALAAAITQVSYPTIEVHISNPSARGNVSQIAPSCKGVITGFGLFGYYIALKAIKNIAG</sequence>
<dbReference type="SUPFAM" id="SSF52304">
    <property type="entry name" value="Type II 3-dehydroquinate dehydratase"/>
    <property type="match status" value="1"/>
</dbReference>
<protein>
    <recommendedName>
        <fullName evidence="1">3-dehydroquinate dehydratase</fullName>
        <ecNumber evidence="1">4.2.1.10</ecNumber>
    </recommendedName>
</protein>
<dbReference type="EMBL" id="UINC01001290">
    <property type="protein sequence ID" value="SUZ76738.1"/>
    <property type="molecule type" value="Genomic_DNA"/>
</dbReference>
<gene>
    <name evidence="3" type="ORF">METZ01_LOCUS29592</name>
</gene>
<dbReference type="InterPro" id="IPR036441">
    <property type="entry name" value="DHquinase_II_sf"/>
</dbReference>
<dbReference type="Pfam" id="PF01220">
    <property type="entry name" value="DHquinase_II"/>
    <property type="match status" value="1"/>
</dbReference>
<evidence type="ECO:0000256" key="1">
    <source>
        <dbReference type="ARBA" id="ARBA00012060"/>
    </source>
</evidence>
<proteinExistence type="inferred from homology"/>
<dbReference type="EC" id="4.2.1.10" evidence="1"/>